<evidence type="ECO:0000313" key="9">
    <source>
        <dbReference type="EMBL" id="PVU90347.1"/>
    </source>
</evidence>
<dbReference type="InterPro" id="IPR036196">
    <property type="entry name" value="Ptyr_pPase_sf"/>
</dbReference>
<dbReference type="GO" id="GO:0003993">
    <property type="term" value="F:acid phosphatase activity"/>
    <property type="evidence" value="ECO:0007669"/>
    <property type="project" value="InterPro"/>
</dbReference>
<dbReference type="AlphaFoldDB" id="A0A2T9YDC8"/>
<dbReference type="SUPFAM" id="SSF52788">
    <property type="entry name" value="Phosphotyrosine protein phosphatases I"/>
    <property type="match status" value="1"/>
</dbReference>
<evidence type="ECO:0000256" key="6">
    <source>
        <dbReference type="ARBA" id="ARBA00051722"/>
    </source>
</evidence>
<dbReference type="SMART" id="SM00226">
    <property type="entry name" value="LMWPc"/>
    <property type="match status" value="1"/>
</dbReference>
<evidence type="ECO:0000256" key="7">
    <source>
        <dbReference type="PIRSR" id="PIRSR617867-1"/>
    </source>
</evidence>
<dbReference type="PANTHER" id="PTHR11717:SF7">
    <property type="entry name" value="LOW MOLECULAR WEIGHT PHOSPHOTYROSINE PROTEIN PHOSPHATASE"/>
    <property type="match status" value="1"/>
</dbReference>
<dbReference type="FunFam" id="3.40.50.2300:FF:000105">
    <property type="entry name" value="Low molecular weight phosphotyrosine protein"/>
    <property type="match status" value="1"/>
</dbReference>
<dbReference type="PANTHER" id="PTHR11717">
    <property type="entry name" value="LOW MOLECULAR WEIGHT PROTEIN TYROSINE PHOSPHATASE"/>
    <property type="match status" value="1"/>
</dbReference>
<keyword evidence="4" id="KW-0378">Hydrolase</keyword>
<evidence type="ECO:0000313" key="10">
    <source>
        <dbReference type="Proteomes" id="UP000245383"/>
    </source>
</evidence>
<comment type="catalytic activity">
    <reaction evidence="6">
        <text>O-phospho-L-tyrosyl-[protein] + H2O = L-tyrosyl-[protein] + phosphate</text>
        <dbReference type="Rhea" id="RHEA:10684"/>
        <dbReference type="Rhea" id="RHEA-COMP:10136"/>
        <dbReference type="Rhea" id="RHEA-COMP:20101"/>
        <dbReference type="ChEBI" id="CHEBI:15377"/>
        <dbReference type="ChEBI" id="CHEBI:43474"/>
        <dbReference type="ChEBI" id="CHEBI:46858"/>
        <dbReference type="ChEBI" id="CHEBI:61978"/>
        <dbReference type="EC" id="3.1.3.48"/>
    </reaction>
</comment>
<dbReference type="STRING" id="133385.A0A2T9YDC8"/>
<feature type="active site" evidence="7">
    <location>
        <position position="17"/>
    </location>
</feature>
<dbReference type="OrthoDB" id="3388at2759"/>
<gene>
    <name evidence="9" type="ORF">BB561_004914</name>
</gene>
<dbReference type="Pfam" id="PF01451">
    <property type="entry name" value="LMWPc"/>
    <property type="match status" value="1"/>
</dbReference>
<dbReference type="EMBL" id="MBFR01000261">
    <property type="protein sequence ID" value="PVU90347.1"/>
    <property type="molecule type" value="Genomic_DNA"/>
</dbReference>
<dbReference type="GO" id="GO:0005737">
    <property type="term" value="C:cytoplasm"/>
    <property type="evidence" value="ECO:0007669"/>
    <property type="project" value="UniProtKB-SubCell"/>
</dbReference>
<proteinExistence type="inferred from homology"/>
<evidence type="ECO:0000256" key="4">
    <source>
        <dbReference type="ARBA" id="ARBA00022801"/>
    </source>
</evidence>
<keyword evidence="5" id="KW-0904">Protein phosphatase</keyword>
<feature type="active site" description="Nucleophile" evidence="7">
    <location>
        <position position="11"/>
    </location>
</feature>
<feature type="domain" description="Phosphotyrosine protein phosphatase I" evidence="8">
    <location>
        <begin position="5"/>
        <end position="152"/>
    </location>
</feature>
<organism evidence="9 10">
    <name type="scientific">Smittium simulii</name>
    <dbReference type="NCBI Taxonomy" id="133385"/>
    <lineage>
        <taxon>Eukaryota</taxon>
        <taxon>Fungi</taxon>
        <taxon>Fungi incertae sedis</taxon>
        <taxon>Zoopagomycota</taxon>
        <taxon>Kickxellomycotina</taxon>
        <taxon>Harpellomycetes</taxon>
        <taxon>Harpellales</taxon>
        <taxon>Legeriomycetaceae</taxon>
        <taxon>Smittium</taxon>
    </lineage>
</organism>
<accession>A0A2T9YDC8</accession>
<dbReference type="PRINTS" id="PR00720">
    <property type="entry name" value="MAMMALPTPASE"/>
</dbReference>
<dbReference type="InterPro" id="IPR017867">
    <property type="entry name" value="Tyr_phospatase_low_mol_wt"/>
</dbReference>
<dbReference type="Proteomes" id="UP000245383">
    <property type="component" value="Unassembled WGS sequence"/>
</dbReference>
<evidence type="ECO:0000256" key="2">
    <source>
        <dbReference type="ARBA" id="ARBA00011063"/>
    </source>
</evidence>
<dbReference type="Gene3D" id="3.40.50.2300">
    <property type="match status" value="1"/>
</dbReference>
<protein>
    <recommendedName>
        <fullName evidence="8">Phosphotyrosine protein phosphatase I domain-containing protein</fullName>
    </recommendedName>
</protein>
<dbReference type="CDD" id="cd16343">
    <property type="entry name" value="LMWPTP"/>
    <property type="match status" value="1"/>
</dbReference>
<comment type="caution">
    <text evidence="9">The sequence shown here is derived from an EMBL/GenBank/DDBJ whole genome shotgun (WGS) entry which is preliminary data.</text>
</comment>
<comment type="subcellular location">
    <subcellularLocation>
        <location evidence="1">Cytoplasm</location>
    </subcellularLocation>
</comment>
<name>A0A2T9YDC8_9FUNG</name>
<evidence type="ECO:0000256" key="1">
    <source>
        <dbReference type="ARBA" id="ARBA00004496"/>
    </source>
</evidence>
<reference evidence="9 10" key="1">
    <citation type="journal article" date="2018" name="MBio">
        <title>Comparative Genomics Reveals the Core Gene Toolbox for the Fungus-Insect Symbiosis.</title>
        <authorList>
            <person name="Wang Y."/>
            <person name="Stata M."/>
            <person name="Wang W."/>
            <person name="Stajich J.E."/>
            <person name="White M.M."/>
            <person name="Moncalvo J.M."/>
        </authorList>
    </citation>
    <scope>NUCLEOTIDE SEQUENCE [LARGE SCALE GENOMIC DNA]</scope>
    <source>
        <strain evidence="9 10">SWE-8-4</strain>
    </source>
</reference>
<keyword evidence="3" id="KW-0963">Cytoplasm</keyword>
<dbReference type="InterPro" id="IPR002115">
    <property type="entry name" value="Tyr_Pase_low_mol_wt_mml"/>
</dbReference>
<dbReference type="GO" id="GO:0004726">
    <property type="term" value="F:non-membrane spanning protein tyrosine phosphatase activity"/>
    <property type="evidence" value="ECO:0007669"/>
    <property type="project" value="InterPro"/>
</dbReference>
<keyword evidence="10" id="KW-1185">Reference proteome</keyword>
<evidence type="ECO:0000256" key="5">
    <source>
        <dbReference type="ARBA" id="ARBA00022912"/>
    </source>
</evidence>
<sequence length="155" mass="17740">MPGKTKVLFVCLGNVCRSPIAEATFRDILKKNKLEDRFEIDSAATSAYNIGDKPDYRSVLTCIKYGVYIDHIARQIIKEDFYYYDYILGMDESNISDLLIIKPSNSQAIIKLLGDFDPKGDRIIKGPYYGTIEDFEHNFQQCVRSVQSLLTHIQT</sequence>
<dbReference type="PRINTS" id="PR00719">
    <property type="entry name" value="LMWPTPASE"/>
</dbReference>
<evidence type="ECO:0000259" key="8">
    <source>
        <dbReference type="SMART" id="SM00226"/>
    </source>
</evidence>
<comment type="similarity">
    <text evidence="2">Belongs to the low molecular weight phosphotyrosine protein phosphatase family.</text>
</comment>
<evidence type="ECO:0000256" key="3">
    <source>
        <dbReference type="ARBA" id="ARBA00022490"/>
    </source>
</evidence>
<dbReference type="InterPro" id="IPR023485">
    <property type="entry name" value="Ptyr_pPase"/>
</dbReference>
<dbReference type="InterPro" id="IPR050438">
    <property type="entry name" value="LMW_PTPase"/>
</dbReference>